<dbReference type="Proteomes" id="UP000092993">
    <property type="component" value="Unassembled WGS sequence"/>
</dbReference>
<gene>
    <name evidence="2" type="ORF">A0H81_05312</name>
</gene>
<evidence type="ECO:0000313" key="2">
    <source>
        <dbReference type="EMBL" id="OBZ74516.1"/>
    </source>
</evidence>
<evidence type="ECO:0000256" key="1">
    <source>
        <dbReference type="SAM" id="MobiDB-lite"/>
    </source>
</evidence>
<evidence type="ECO:0000313" key="3">
    <source>
        <dbReference type="Proteomes" id="UP000092993"/>
    </source>
</evidence>
<dbReference type="EMBL" id="LUGG01000005">
    <property type="protein sequence ID" value="OBZ74516.1"/>
    <property type="molecule type" value="Genomic_DNA"/>
</dbReference>
<name>A0A1C7MDS2_GRIFR</name>
<proteinExistence type="predicted"/>
<protein>
    <submittedName>
        <fullName evidence="2">Uncharacterized protein</fullName>
    </submittedName>
</protein>
<feature type="compositionally biased region" description="Polar residues" evidence="1">
    <location>
        <begin position="58"/>
        <end position="73"/>
    </location>
</feature>
<feature type="region of interest" description="Disordered" evidence="1">
    <location>
        <begin position="52"/>
        <end position="88"/>
    </location>
</feature>
<reference evidence="2 3" key="1">
    <citation type="submission" date="2016-03" db="EMBL/GenBank/DDBJ databases">
        <title>Whole genome sequencing of Grifola frondosa 9006-11.</title>
        <authorList>
            <person name="Min B."/>
            <person name="Park H."/>
            <person name="Kim J.-G."/>
            <person name="Cho H."/>
            <person name="Oh Y.-L."/>
            <person name="Kong W.-S."/>
            <person name="Choi I.-G."/>
        </authorList>
    </citation>
    <scope>NUCLEOTIDE SEQUENCE [LARGE SCALE GENOMIC DNA]</scope>
    <source>
        <strain evidence="2 3">9006-11</strain>
    </source>
</reference>
<accession>A0A1C7MDS2</accession>
<organism evidence="2 3">
    <name type="scientific">Grifola frondosa</name>
    <name type="common">Maitake</name>
    <name type="synonym">Polyporus frondosus</name>
    <dbReference type="NCBI Taxonomy" id="5627"/>
    <lineage>
        <taxon>Eukaryota</taxon>
        <taxon>Fungi</taxon>
        <taxon>Dikarya</taxon>
        <taxon>Basidiomycota</taxon>
        <taxon>Agaricomycotina</taxon>
        <taxon>Agaricomycetes</taxon>
        <taxon>Polyporales</taxon>
        <taxon>Grifolaceae</taxon>
        <taxon>Grifola</taxon>
    </lineage>
</organism>
<sequence length="88" mass="9776">MLLDAPPVSPKIDAAIDMIIDYVDLDMYGLAAGRNEKDKETALVTVVDEDDDDEKLRQTLSSTTGDFNTQKMVESSLEGPDVWERVDL</sequence>
<comment type="caution">
    <text evidence="2">The sequence shown here is derived from an EMBL/GenBank/DDBJ whole genome shotgun (WGS) entry which is preliminary data.</text>
</comment>
<keyword evidence="3" id="KW-1185">Reference proteome</keyword>
<dbReference type="AlphaFoldDB" id="A0A1C7MDS2"/>